<feature type="transmembrane region" description="Helical" evidence="12">
    <location>
        <begin position="1236"/>
        <end position="1256"/>
    </location>
</feature>
<keyword evidence="7 12" id="KW-1133">Transmembrane helix</keyword>
<dbReference type="InterPro" id="IPR000719">
    <property type="entry name" value="Prot_kinase_dom"/>
</dbReference>
<dbReference type="Pfam" id="PF00069">
    <property type="entry name" value="Pkinase"/>
    <property type="match status" value="1"/>
</dbReference>
<keyword evidence="15" id="KW-1185">Reference proteome</keyword>
<evidence type="ECO:0000256" key="7">
    <source>
        <dbReference type="ARBA" id="ARBA00022989"/>
    </source>
</evidence>
<dbReference type="InterPro" id="IPR011009">
    <property type="entry name" value="Kinase-like_dom_sf"/>
</dbReference>
<dbReference type="Gene3D" id="1.10.510.10">
    <property type="entry name" value="Transferase(Phosphotransferase) domain 1"/>
    <property type="match status" value="1"/>
</dbReference>
<keyword evidence="5 10" id="KW-0547">Nucleotide-binding</keyword>
<feature type="transmembrane region" description="Helical" evidence="12">
    <location>
        <begin position="1029"/>
        <end position="1046"/>
    </location>
</feature>
<dbReference type="PANTHER" id="PTHR12185">
    <property type="entry name" value="SID1 TRANSMEMBRANE FAMILY MEMEBER"/>
    <property type="match status" value="1"/>
</dbReference>
<organism evidence="14 15">
    <name type="scientific">Danaus chrysippus</name>
    <name type="common">African queen</name>
    <dbReference type="NCBI Taxonomy" id="151541"/>
    <lineage>
        <taxon>Eukaryota</taxon>
        <taxon>Metazoa</taxon>
        <taxon>Ecdysozoa</taxon>
        <taxon>Arthropoda</taxon>
        <taxon>Hexapoda</taxon>
        <taxon>Insecta</taxon>
        <taxon>Pterygota</taxon>
        <taxon>Neoptera</taxon>
        <taxon>Endopterygota</taxon>
        <taxon>Lepidoptera</taxon>
        <taxon>Glossata</taxon>
        <taxon>Ditrysia</taxon>
        <taxon>Papilionoidea</taxon>
        <taxon>Nymphalidae</taxon>
        <taxon>Danainae</taxon>
        <taxon>Danaini</taxon>
        <taxon>Danaina</taxon>
        <taxon>Danaus</taxon>
        <taxon>Anosia</taxon>
    </lineage>
</organism>
<evidence type="ECO:0000256" key="12">
    <source>
        <dbReference type="SAM" id="Phobius"/>
    </source>
</evidence>
<feature type="transmembrane region" description="Helical" evidence="12">
    <location>
        <begin position="1156"/>
        <end position="1180"/>
    </location>
</feature>
<evidence type="ECO:0000256" key="3">
    <source>
        <dbReference type="ARBA" id="ARBA00022692"/>
    </source>
</evidence>
<evidence type="ECO:0000259" key="13">
    <source>
        <dbReference type="PROSITE" id="PS50011"/>
    </source>
</evidence>
<evidence type="ECO:0000256" key="9">
    <source>
        <dbReference type="ARBA" id="ARBA00023180"/>
    </source>
</evidence>
<dbReference type="PROSITE" id="PS50011">
    <property type="entry name" value="PROTEIN_KINASE_DOM"/>
    <property type="match status" value="1"/>
</dbReference>
<feature type="transmembrane region" description="Helical" evidence="12">
    <location>
        <begin position="974"/>
        <end position="995"/>
    </location>
</feature>
<evidence type="ECO:0000256" key="6">
    <source>
        <dbReference type="ARBA" id="ARBA00022840"/>
    </source>
</evidence>
<feature type="domain" description="Protein kinase" evidence="13">
    <location>
        <begin position="204"/>
        <end position="469"/>
    </location>
</feature>
<feature type="region of interest" description="Disordered" evidence="11">
    <location>
        <begin position="913"/>
        <end position="942"/>
    </location>
</feature>
<evidence type="ECO:0000313" key="15">
    <source>
        <dbReference type="Proteomes" id="UP000789524"/>
    </source>
</evidence>
<feature type="transmembrane region" description="Helical" evidence="12">
    <location>
        <begin position="1321"/>
        <end position="1339"/>
    </location>
</feature>
<dbReference type="PROSITE" id="PS00108">
    <property type="entry name" value="PROTEIN_KINASE_ST"/>
    <property type="match status" value="1"/>
</dbReference>
<dbReference type="Proteomes" id="UP000789524">
    <property type="component" value="Unassembled WGS sequence"/>
</dbReference>
<feature type="transmembrane region" description="Helical" evidence="12">
    <location>
        <begin position="1067"/>
        <end position="1089"/>
    </location>
</feature>
<dbReference type="GO" id="GO:0051033">
    <property type="term" value="F:RNA transmembrane transporter activity"/>
    <property type="evidence" value="ECO:0007669"/>
    <property type="project" value="TreeGrafter"/>
</dbReference>
<feature type="region of interest" description="Disordered" evidence="11">
    <location>
        <begin position="92"/>
        <end position="190"/>
    </location>
</feature>
<dbReference type="InterPro" id="IPR025958">
    <property type="entry name" value="SID1_TM_fam"/>
</dbReference>
<dbReference type="GO" id="GO:0004672">
    <property type="term" value="F:protein kinase activity"/>
    <property type="evidence" value="ECO:0007669"/>
    <property type="project" value="InterPro"/>
</dbReference>
<dbReference type="OrthoDB" id="416618at2759"/>
<comment type="subcellular location">
    <subcellularLocation>
        <location evidence="1">Membrane</location>
        <topology evidence="1">Multi-pass membrane protein</topology>
    </subcellularLocation>
</comment>
<keyword evidence="6 10" id="KW-0067">ATP-binding</keyword>
<feature type="compositionally biased region" description="Basic and acidic residues" evidence="11">
    <location>
        <begin position="525"/>
        <end position="535"/>
    </location>
</feature>
<keyword evidence="8 12" id="KW-0472">Membrane</keyword>
<dbReference type="EMBL" id="CAKASE010000075">
    <property type="protein sequence ID" value="CAG9577005.1"/>
    <property type="molecule type" value="Genomic_DNA"/>
</dbReference>
<feature type="binding site" evidence="10">
    <location>
        <position position="233"/>
    </location>
    <ligand>
        <name>ATP</name>
        <dbReference type="ChEBI" id="CHEBI:30616"/>
    </ligand>
</feature>
<comment type="caution">
    <text evidence="14">The sequence shown here is derived from an EMBL/GenBank/DDBJ whole genome shotgun (WGS) entry which is preliminary data.</text>
</comment>
<name>A0A8J2WA95_9NEOP</name>
<accession>A0A8J2WA95</accession>
<feature type="transmembrane region" description="Helical" evidence="12">
    <location>
        <begin position="1268"/>
        <end position="1289"/>
    </location>
</feature>
<dbReference type="GO" id="GO:0003725">
    <property type="term" value="F:double-stranded RNA binding"/>
    <property type="evidence" value="ECO:0007669"/>
    <property type="project" value="TreeGrafter"/>
</dbReference>
<feature type="compositionally biased region" description="Low complexity" evidence="11">
    <location>
        <begin position="926"/>
        <end position="942"/>
    </location>
</feature>
<evidence type="ECO:0000256" key="4">
    <source>
        <dbReference type="ARBA" id="ARBA00022729"/>
    </source>
</evidence>
<sequence length="1354" mass="152062">MSEWYRMKNGFNNKHNSSEISVETSCDISDSFNIFSDNLSPIPAAIVPRKLDFSSVDDDECIRNTSPTTASLSPPYKRVRALKLFDSPHTPKTLLEKCSTPSHHTSRIRLFPPKVTAPTGMSGSSHHLHPPSDEDSALGSLPPDDDDCRRRRPLANINPFTPDGQALNKKKRALSKTPTLGESTPEKPAKRLRESNISRYNVEFMELGVIGSGQFGRVARALNRLDGCVYALKRSLRPVAGSAAERAALNEVYAHAALGKHEHLVRYYSAWAEDDHMIIQNEYCDGGSLQQKMEAGPLTEGELLLVLAHVADGLAYIHSQQLVHMDLKPGNIFICTDSGAAVDSDDGYDDDDLPPATHKYKIGDLGHVTCTSSPSVEEGDCRYLPKEVLQEDFTHLTKADIFAFGLTLFEAGGGGPLPKNGPQWHAYRDGHLPTLPQLSREFNQLLKKMVDPDPSQRPSAARLRRHALLHPAGNKSKAQLRRELAAARLKNELLTRKLQEAARCIKSLTPGLCGETSRPRTRAARRSDENRQDRRTNIYKYNEQYTVEVSKNTEYIMEFAGDLVTYDTPARVTVASDFANRTYPLFVTARQQKGVFSWQLPMLVQTPDSSEQFSNISRTLCPHNNIFSEDEDACDVPSLNVPIVHLTSSSPDPIKVTIFVETVKDFFIQQNSVTNLTSTPSQPKYYFYPFDQGPNRMVDIETQSIRKKYMCNKDLDETEQAKLDRYHVKSEGWLSRSQSVIVMIESDDDLCAVVSIQNFSCPVFDNERDILYDGFYLTMTRRGGITLTQDSFPYGFYIVFIVKTSDEACYNNTGTPKMAADFEWGERLTVSAENGRVKTFRVVPTISYSQYLLGAAAPLAFFLSFYVAFVLAVVCQRKRPASDLERLVSPDTPHDVSVVSSPCRRRVVNDASCSSAGGAGEGEGQGACSSSSDTESDVSGVEVNPDKQIRLDGRLCVAHLARCRPRVLSSRSRMYLWAVLTVAVFYTLPVIQLVVTYQRLLNQSGNQDLCYFNFLCAHPLGSLSDFNHVYSNVGYILLGALFLLQVRRRHVRAEARGQSEVGIPQHWGLLYSLGVSLLSEGLLSAAYHVCPNSMNFQFDTSFMYVTSVLCMVKIYQSRHADINARAHATFGVLALIIFIGEDERDSCLVGVLNANLYFWVLFTALHLVTCLVLTFQIYYLGRFKFDLSAACRGCRSLLLGRLPAPAHCGRLVLLLLANMSNWAVAAYGLSQHSRDFASHLLLVLMSNLFLYTLFYIVMKLLHRESIRWYSWVFIFLTYSVWFSSSYFYLDLSTNWALSPAQSRRHNRVCSLLQLFDSHDSWHFLSSIAMFFSFNMYLTIDDNLNHVPRTEIMVF</sequence>
<reference evidence="14" key="1">
    <citation type="submission" date="2021-09" db="EMBL/GenBank/DDBJ databases">
        <authorList>
            <person name="Martin H S."/>
        </authorList>
    </citation>
    <scope>NUCLEOTIDE SEQUENCE</scope>
</reference>
<keyword evidence="9" id="KW-0325">Glycoprotein</keyword>
<keyword evidence="4" id="KW-0732">Signal</keyword>
<dbReference type="PANTHER" id="PTHR12185:SF14">
    <property type="entry name" value="CHOLESTEROL UPTAKE PROTEIN 1"/>
    <property type="match status" value="1"/>
</dbReference>
<dbReference type="SUPFAM" id="SSF56112">
    <property type="entry name" value="Protein kinase-like (PK-like)"/>
    <property type="match status" value="1"/>
</dbReference>
<dbReference type="SMART" id="SM00220">
    <property type="entry name" value="S_TKc"/>
    <property type="match status" value="1"/>
</dbReference>
<feature type="transmembrane region" description="Helical" evidence="12">
    <location>
        <begin position="1211"/>
        <end position="1230"/>
    </location>
</feature>
<feature type="region of interest" description="Disordered" evidence="11">
    <location>
        <begin position="514"/>
        <end position="535"/>
    </location>
</feature>
<gene>
    <name evidence="14" type="ORF">DCHRY22_LOCUS12170</name>
</gene>
<dbReference type="Gene3D" id="3.30.200.20">
    <property type="entry name" value="Phosphorylase Kinase, domain 1"/>
    <property type="match status" value="1"/>
</dbReference>
<dbReference type="GO" id="GO:0005524">
    <property type="term" value="F:ATP binding"/>
    <property type="evidence" value="ECO:0007669"/>
    <property type="project" value="UniProtKB-UniRule"/>
</dbReference>
<proteinExistence type="inferred from homology"/>
<dbReference type="InterPro" id="IPR008271">
    <property type="entry name" value="Ser/Thr_kinase_AS"/>
</dbReference>
<evidence type="ECO:0000256" key="8">
    <source>
        <dbReference type="ARBA" id="ARBA00023136"/>
    </source>
</evidence>
<dbReference type="PROSITE" id="PS00107">
    <property type="entry name" value="PROTEIN_KINASE_ATP"/>
    <property type="match status" value="1"/>
</dbReference>
<dbReference type="GO" id="GO:0005764">
    <property type="term" value="C:lysosome"/>
    <property type="evidence" value="ECO:0007669"/>
    <property type="project" value="TreeGrafter"/>
</dbReference>
<comment type="similarity">
    <text evidence="2">Belongs to the SID1 family.</text>
</comment>
<protein>
    <submittedName>
        <fullName evidence="14">(African queen) hypothetical protein</fullName>
    </submittedName>
</protein>
<evidence type="ECO:0000256" key="11">
    <source>
        <dbReference type="SAM" id="MobiDB-lite"/>
    </source>
</evidence>
<dbReference type="InterPro" id="IPR017441">
    <property type="entry name" value="Protein_kinase_ATP_BS"/>
</dbReference>
<evidence type="ECO:0000256" key="5">
    <source>
        <dbReference type="ARBA" id="ARBA00022741"/>
    </source>
</evidence>
<dbReference type="Pfam" id="PF13965">
    <property type="entry name" value="SID-1_RNA_chan"/>
    <property type="match status" value="1"/>
</dbReference>
<feature type="transmembrane region" description="Helical" evidence="12">
    <location>
        <begin position="851"/>
        <end position="874"/>
    </location>
</feature>
<evidence type="ECO:0000256" key="10">
    <source>
        <dbReference type="PROSITE-ProRule" id="PRU10141"/>
    </source>
</evidence>
<dbReference type="GO" id="GO:0005886">
    <property type="term" value="C:plasma membrane"/>
    <property type="evidence" value="ECO:0007669"/>
    <property type="project" value="TreeGrafter"/>
</dbReference>
<keyword evidence="3 12" id="KW-0812">Transmembrane</keyword>
<evidence type="ECO:0000313" key="14">
    <source>
        <dbReference type="EMBL" id="CAG9577005.1"/>
    </source>
</evidence>
<evidence type="ECO:0000256" key="1">
    <source>
        <dbReference type="ARBA" id="ARBA00004141"/>
    </source>
</evidence>
<evidence type="ECO:0000256" key="2">
    <source>
        <dbReference type="ARBA" id="ARBA00006618"/>
    </source>
</evidence>